<feature type="repeat" description="TPR" evidence="1">
    <location>
        <begin position="475"/>
        <end position="508"/>
    </location>
</feature>
<dbReference type="Gene3D" id="1.25.40.10">
    <property type="entry name" value="Tetratricopeptide repeat domain"/>
    <property type="match status" value="2"/>
</dbReference>
<proteinExistence type="predicted"/>
<organism evidence="3 4">
    <name type="scientific">Sphingomonas telluris</name>
    <dbReference type="NCBI Taxonomy" id="2907998"/>
    <lineage>
        <taxon>Bacteria</taxon>
        <taxon>Pseudomonadati</taxon>
        <taxon>Pseudomonadota</taxon>
        <taxon>Alphaproteobacteria</taxon>
        <taxon>Sphingomonadales</taxon>
        <taxon>Sphingomonadaceae</taxon>
        <taxon>Sphingomonas</taxon>
    </lineage>
</organism>
<dbReference type="PROSITE" id="PS50005">
    <property type="entry name" value="TPR"/>
    <property type="match status" value="1"/>
</dbReference>
<reference evidence="3 4" key="1">
    <citation type="submission" date="2022-03" db="EMBL/GenBank/DDBJ databases">
        <authorList>
            <person name="Jo J.-H."/>
            <person name="Im W.-T."/>
        </authorList>
    </citation>
    <scope>NUCLEOTIDE SEQUENCE [LARGE SCALE GENOMIC DNA]</scope>
    <source>
        <strain evidence="3 4">SM33</strain>
    </source>
</reference>
<comment type="caution">
    <text evidence="3">The sequence shown here is derived from an EMBL/GenBank/DDBJ whole genome shotgun (WGS) entry which is preliminary data.</text>
</comment>
<dbReference type="InterPro" id="IPR052384">
    <property type="entry name" value="TMTC_O-mannosyltransferase"/>
</dbReference>
<sequence>MPNDDHRPTIFLSYAHADKPRAQRVAAALQRDFTVWWDELIEGGSRFARSIDEALDAADAVVVLWSTNSVESDWVRDEATHARDRHRLVPLSLDGTKPPLGFRQYQIIDLTHWRGRPDAPQMEAVRRAIEAALGQEPVERKPSSAPVTRRNAIVGAGAAAAAAVAGAIAWKTGLLGSSPASARSIAVLPFKNVTGDPSQAFLSDGLTEEVRSALARNAGLMVLAATTSNTVKDDAGDAKSIADKLGVAYLLDGSVQRDGDRVRVGTNLTNGKTGFSEWSQRVDRQLGDIFAFQSEIARSVSNALSVQMATDSPGLGGTRDARALEAYLRGKALYNLAKDADTDRQARAEYEVAIAADPKFALAHAALSRVLASIASQSAAASELKPLYTAAEREAEQAISLAPTLPQGHLALGYSKFAGFMDVRGARPSYDRAYQLGRGDADIVLLCAIYMVRGRRFDEARDAIDRALALDPLNPRTHRAAGAISYASRKYPEAVGQYRRALQLNPRISVAHASMGDALMEMGRLNEARAAYEAEPASMFRLRGLAILEHRAGNEAAAEKAFSQLVNEVGDAATYQQAEVMAQWGKPVEALMLLGRAKVIGDSGLSLIATDPLLDPIAKDPRFQRFVSDLGFA</sequence>
<dbReference type="SMART" id="SM00255">
    <property type="entry name" value="TIR"/>
    <property type="match status" value="1"/>
</dbReference>
<dbReference type="InterPro" id="IPR000157">
    <property type="entry name" value="TIR_dom"/>
</dbReference>
<dbReference type="Gene3D" id="3.40.50.10140">
    <property type="entry name" value="Toll/interleukin-1 receptor homology (TIR) domain"/>
    <property type="match status" value="1"/>
</dbReference>
<dbReference type="SUPFAM" id="SSF52200">
    <property type="entry name" value="Toll/Interleukin receptor TIR domain"/>
    <property type="match status" value="1"/>
</dbReference>
<evidence type="ECO:0000256" key="1">
    <source>
        <dbReference type="PROSITE-ProRule" id="PRU00339"/>
    </source>
</evidence>
<dbReference type="Proteomes" id="UP001203058">
    <property type="component" value="Unassembled WGS sequence"/>
</dbReference>
<dbReference type="PROSITE" id="PS50104">
    <property type="entry name" value="TIR"/>
    <property type="match status" value="1"/>
</dbReference>
<keyword evidence="1" id="KW-0802">TPR repeat</keyword>
<evidence type="ECO:0000259" key="2">
    <source>
        <dbReference type="PROSITE" id="PS50104"/>
    </source>
</evidence>
<dbReference type="EMBL" id="JAKZHW010000001">
    <property type="protein sequence ID" value="MCH8615853.1"/>
    <property type="molecule type" value="Genomic_DNA"/>
</dbReference>
<dbReference type="InterPro" id="IPR035897">
    <property type="entry name" value="Toll_tir_struct_dom_sf"/>
</dbReference>
<dbReference type="PANTHER" id="PTHR44216:SF3">
    <property type="entry name" value="PROTEIN O-MANNOSYL-TRANSFERASE TMTC2"/>
    <property type="match status" value="1"/>
</dbReference>
<dbReference type="InterPro" id="IPR019734">
    <property type="entry name" value="TPR_rpt"/>
</dbReference>
<protein>
    <submittedName>
        <fullName evidence="3">TIR domain-containing protein</fullName>
    </submittedName>
</protein>
<feature type="domain" description="TIR" evidence="2">
    <location>
        <begin position="6"/>
        <end position="133"/>
    </location>
</feature>
<keyword evidence="4" id="KW-1185">Reference proteome</keyword>
<accession>A0ABS9VLL1</accession>
<name>A0ABS9VLL1_9SPHN</name>
<evidence type="ECO:0000313" key="3">
    <source>
        <dbReference type="EMBL" id="MCH8615853.1"/>
    </source>
</evidence>
<gene>
    <name evidence="3" type="ORF">LZ016_07040</name>
</gene>
<dbReference type="Pfam" id="PF13676">
    <property type="entry name" value="TIR_2"/>
    <property type="match status" value="1"/>
</dbReference>
<dbReference type="RefSeq" id="WP_241446689.1">
    <property type="nucleotide sequence ID" value="NZ_JAKZHW010000001.1"/>
</dbReference>
<dbReference type="PANTHER" id="PTHR44216">
    <property type="entry name" value="PROTEIN O-MANNOSYL-TRANSFERASE TMTC2"/>
    <property type="match status" value="1"/>
</dbReference>
<evidence type="ECO:0000313" key="4">
    <source>
        <dbReference type="Proteomes" id="UP001203058"/>
    </source>
</evidence>
<dbReference type="SUPFAM" id="SSF48452">
    <property type="entry name" value="TPR-like"/>
    <property type="match status" value="1"/>
</dbReference>
<dbReference type="InterPro" id="IPR011990">
    <property type="entry name" value="TPR-like_helical_dom_sf"/>
</dbReference>